<accession>A0ABP1FRM4</accession>
<dbReference type="EMBL" id="CAXHTA020000006">
    <property type="protein sequence ID" value="CAL5222056.1"/>
    <property type="molecule type" value="Genomic_DNA"/>
</dbReference>
<comment type="caution">
    <text evidence="1">The sequence shown here is derived from an EMBL/GenBank/DDBJ whole genome shotgun (WGS) entry which is preliminary data.</text>
</comment>
<proteinExistence type="predicted"/>
<evidence type="ECO:0000313" key="2">
    <source>
        <dbReference type="Proteomes" id="UP001497392"/>
    </source>
</evidence>
<gene>
    <name evidence="1" type="primary">g4355</name>
    <name evidence="1" type="ORF">VP750_LOCUS3715</name>
</gene>
<reference evidence="1 2" key="1">
    <citation type="submission" date="2024-06" db="EMBL/GenBank/DDBJ databases">
        <authorList>
            <person name="Kraege A."/>
            <person name="Thomma B."/>
        </authorList>
    </citation>
    <scope>NUCLEOTIDE SEQUENCE [LARGE SCALE GENOMIC DNA]</scope>
</reference>
<sequence length="214" mass="24118">MQVLFGFFGDDLNVEISLSPTQELAVKVPAFHVNAKELQDDDARVHELLLNPWAHKIRVKDFPKLLCAEPRIYPDYHVWQPDANSAGPDLFFSARTVLVCMSAKARMGTTPLKLEDIAKDINYILQFGGPMTTPQGKYKDGIALVIFNYKEQQKQVRDLAGERVPVGTELQLPKNGGTVTVPPWLHVYIFNEDMHRSWLGEEVAALLARIFESA</sequence>
<keyword evidence="2" id="KW-1185">Reference proteome</keyword>
<evidence type="ECO:0000313" key="1">
    <source>
        <dbReference type="EMBL" id="CAL5222056.1"/>
    </source>
</evidence>
<dbReference type="Proteomes" id="UP001497392">
    <property type="component" value="Unassembled WGS sequence"/>
</dbReference>
<organism evidence="1 2">
    <name type="scientific">Coccomyxa viridis</name>
    <dbReference type="NCBI Taxonomy" id="1274662"/>
    <lineage>
        <taxon>Eukaryota</taxon>
        <taxon>Viridiplantae</taxon>
        <taxon>Chlorophyta</taxon>
        <taxon>core chlorophytes</taxon>
        <taxon>Trebouxiophyceae</taxon>
        <taxon>Trebouxiophyceae incertae sedis</taxon>
        <taxon>Coccomyxaceae</taxon>
        <taxon>Coccomyxa</taxon>
    </lineage>
</organism>
<name>A0ABP1FRM4_9CHLO</name>
<protein>
    <submittedName>
        <fullName evidence="1">G4355 protein</fullName>
    </submittedName>
</protein>